<dbReference type="Gene3D" id="3.30.390.60">
    <property type="entry name" value="Heat-inducible transcription repressor hrca homolog, domain 3"/>
    <property type="match status" value="1"/>
</dbReference>
<evidence type="ECO:0000256" key="6">
    <source>
        <dbReference type="HAMAP-Rule" id="MF_00081"/>
    </source>
</evidence>
<dbReference type="RefSeq" id="WP_094942104.1">
    <property type="nucleotide sequence ID" value="NZ_NOKQ01000187.1"/>
</dbReference>
<keyword evidence="2 6" id="KW-0805">Transcription regulation</keyword>
<dbReference type="InterPro" id="IPR036390">
    <property type="entry name" value="WH_DNA-bd_sf"/>
</dbReference>
<protein>
    <recommendedName>
        <fullName evidence="6">Heat-inducible transcription repressor HrcA</fullName>
    </recommendedName>
</protein>
<dbReference type="InterPro" id="IPR029016">
    <property type="entry name" value="GAF-like_dom_sf"/>
</dbReference>
<feature type="domain" description="Heat-inducible transcription repressor HrcA C-terminal" evidence="7">
    <location>
        <begin position="104"/>
        <end position="322"/>
    </location>
</feature>
<dbReference type="InterPro" id="IPR002571">
    <property type="entry name" value="HrcA"/>
</dbReference>
<dbReference type="SUPFAM" id="SSF55781">
    <property type="entry name" value="GAF domain-like"/>
    <property type="match status" value="1"/>
</dbReference>
<evidence type="ECO:0000256" key="3">
    <source>
        <dbReference type="ARBA" id="ARBA00023016"/>
    </source>
</evidence>
<keyword evidence="4 6" id="KW-0804">Transcription</keyword>
<dbReference type="Gene3D" id="3.30.450.40">
    <property type="match status" value="1"/>
</dbReference>
<dbReference type="NCBIfam" id="TIGR00331">
    <property type="entry name" value="hrcA"/>
    <property type="match status" value="1"/>
</dbReference>
<dbReference type="FunFam" id="1.10.10.10:FF:000049">
    <property type="entry name" value="Heat-inducible transcription repressor HrcA"/>
    <property type="match status" value="1"/>
</dbReference>
<evidence type="ECO:0000313" key="9">
    <source>
        <dbReference type="Proteomes" id="UP000217065"/>
    </source>
</evidence>
<dbReference type="HAMAP" id="MF_00081">
    <property type="entry name" value="HrcA"/>
    <property type="match status" value="1"/>
</dbReference>
<accession>A0A264W5K8</accession>
<comment type="caution">
    <text evidence="8">The sequence shown here is derived from an EMBL/GenBank/DDBJ whole genome shotgun (WGS) entry which is preliminary data.</text>
</comment>
<keyword evidence="1 6" id="KW-0678">Repressor</keyword>
<dbReference type="PIRSF" id="PIRSF005485">
    <property type="entry name" value="HrcA"/>
    <property type="match status" value="1"/>
</dbReference>
<dbReference type="PANTHER" id="PTHR34824">
    <property type="entry name" value="HEAT-INDUCIBLE TRANSCRIPTION REPRESSOR HRCA"/>
    <property type="match status" value="1"/>
</dbReference>
<dbReference type="PANTHER" id="PTHR34824:SF1">
    <property type="entry name" value="HEAT-INDUCIBLE TRANSCRIPTION REPRESSOR HRCA"/>
    <property type="match status" value="1"/>
</dbReference>
<dbReference type="Proteomes" id="UP000217065">
    <property type="component" value="Unassembled WGS sequence"/>
</dbReference>
<dbReference type="InterPro" id="IPR023120">
    <property type="entry name" value="WHTH_transcript_rep_HrcA_IDD"/>
</dbReference>
<dbReference type="AlphaFoldDB" id="A0A264W5K8"/>
<reference evidence="8 9" key="1">
    <citation type="submission" date="2017-07" db="EMBL/GenBank/DDBJ databases">
        <title>Tetzosporium hominis gen.nov. sp.nov.</title>
        <authorList>
            <person name="Tetz G."/>
            <person name="Tetz V."/>
        </authorList>
    </citation>
    <scope>NUCLEOTIDE SEQUENCE [LARGE SCALE GENOMIC DNA]</scope>
    <source>
        <strain evidence="8 9">VT-49</strain>
    </source>
</reference>
<dbReference type="InterPro" id="IPR036388">
    <property type="entry name" value="WH-like_DNA-bd_sf"/>
</dbReference>
<dbReference type="GO" id="GO:0003677">
    <property type="term" value="F:DNA binding"/>
    <property type="evidence" value="ECO:0007669"/>
    <property type="project" value="InterPro"/>
</dbReference>
<gene>
    <name evidence="6" type="primary">hrcA</name>
    <name evidence="8" type="ORF">CF394_04870</name>
</gene>
<keyword evidence="3 6" id="KW-0346">Stress response</keyword>
<dbReference type="Pfam" id="PF01628">
    <property type="entry name" value="HrcA"/>
    <property type="match status" value="1"/>
</dbReference>
<evidence type="ECO:0000256" key="2">
    <source>
        <dbReference type="ARBA" id="ARBA00023015"/>
    </source>
</evidence>
<comment type="function">
    <text evidence="5 6">Negative regulator of class I heat shock genes (grpE-dnaK-dnaJ and groELS operons). Prevents heat-shock induction of these operons.</text>
</comment>
<dbReference type="Gene3D" id="1.10.10.10">
    <property type="entry name" value="Winged helix-like DNA-binding domain superfamily/Winged helix DNA-binding domain"/>
    <property type="match status" value="1"/>
</dbReference>
<proteinExistence type="inferred from homology"/>
<dbReference type="InterPro" id="IPR021153">
    <property type="entry name" value="HrcA_C"/>
</dbReference>
<organism evidence="8 9">
    <name type="scientific">Tetzosporium hominis</name>
    <dbReference type="NCBI Taxonomy" id="2020506"/>
    <lineage>
        <taxon>Bacteria</taxon>
        <taxon>Bacillati</taxon>
        <taxon>Bacillota</taxon>
        <taxon>Bacilli</taxon>
        <taxon>Bacillales</taxon>
        <taxon>Caryophanaceae</taxon>
        <taxon>Tetzosporium</taxon>
    </lineage>
</organism>
<evidence type="ECO:0000256" key="1">
    <source>
        <dbReference type="ARBA" id="ARBA00022491"/>
    </source>
</evidence>
<comment type="similarity">
    <text evidence="6">Belongs to the HrcA family.</text>
</comment>
<evidence type="ECO:0000256" key="4">
    <source>
        <dbReference type="ARBA" id="ARBA00023163"/>
    </source>
</evidence>
<dbReference type="OrthoDB" id="9783139at2"/>
<sequence length="343" mass="39147">MLTERQLLILQVTVDDFIQTAQPVGSRQLSKKEEMPYSPATIRNEMADLEDMGYLEKTHTSSGRVPSQKGYRYYVDHMLSPNQLTKMEITKLKSIFAERRVESEQLIRQSAEILAELTTYTTILLGEDVQRHRVRKFSMVPLSSENAVAIIVTDNGHVQNKLVSIPQDVKLEELERMVEELNARVVGSYLYELPAILKRVMTQLINQSNSRLIEVFEALTADVSKGSEEKVVYGGKMQLFNQPEFNDWQKARNLLEFMQQLEDHPRLIVPNSSGLSIRIGSENEMDSMEACSIVTATYSFGEQQRGQIAIIGPIRMDYRRVISLLDYVTGDMSKELAKIFNSK</sequence>
<evidence type="ECO:0000313" key="8">
    <source>
        <dbReference type="EMBL" id="OZS78873.1"/>
    </source>
</evidence>
<keyword evidence="9" id="KW-1185">Reference proteome</keyword>
<dbReference type="EMBL" id="NOKQ01000187">
    <property type="protein sequence ID" value="OZS78873.1"/>
    <property type="molecule type" value="Genomic_DNA"/>
</dbReference>
<evidence type="ECO:0000259" key="7">
    <source>
        <dbReference type="Pfam" id="PF01628"/>
    </source>
</evidence>
<dbReference type="SUPFAM" id="SSF46785">
    <property type="entry name" value="Winged helix' DNA-binding domain"/>
    <property type="match status" value="1"/>
</dbReference>
<evidence type="ECO:0000256" key="5">
    <source>
        <dbReference type="ARBA" id="ARBA00055319"/>
    </source>
</evidence>
<name>A0A264W5K8_9BACL</name>
<dbReference type="GO" id="GO:0045892">
    <property type="term" value="P:negative regulation of DNA-templated transcription"/>
    <property type="evidence" value="ECO:0007669"/>
    <property type="project" value="UniProtKB-UniRule"/>
</dbReference>